<dbReference type="NCBIfam" id="NF041370">
    <property type="entry name" value="desamp_Halo"/>
    <property type="match status" value="1"/>
</dbReference>
<organism evidence="8 9">
    <name type="scientific">Halobaculum litoreum</name>
    <dbReference type="NCBI Taxonomy" id="3031998"/>
    <lineage>
        <taxon>Archaea</taxon>
        <taxon>Methanobacteriati</taxon>
        <taxon>Methanobacteriota</taxon>
        <taxon>Stenosarchaea group</taxon>
        <taxon>Halobacteria</taxon>
        <taxon>Halobacteriales</taxon>
        <taxon>Haloferacaceae</taxon>
        <taxon>Halobaculum</taxon>
    </lineage>
</organism>
<keyword evidence="3 8" id="KW-0378">Hydrolase</keyword>
<evidence type="ECO:0000259" key="7">
    <source>
        <dbReference type="PROSITE" id="PS50249"/>
    </source>
</evidence>
<evidence type="ECO:0000256" key="6">
    <source>
        <dbReference type="SAM" id="MobiDB-lite"/>
    </source>
</evidence>
<keyword evidence="2" id="KW-0479">Metal-binding</keyword>
<dbReference type="CDD" id="cd08070">
    <property type="entry name" value="MPN_like"/>
    <property type="match status" value="1"/>
</dbReference>
<dbReference type="GO" id="GO:0046872">
    <property type="term" value="F:metal ion binding"/>
    <property type="evidence" value="ECO:0007669"/>
    <property type="project" value="UniProtKB-KW"/>
</dbReference>
<dbReference type="InterPro" id="IPR051929">
    <property type="entry name" value="VirAsm_ModProt"/>
</dbReference>
<dbReference type="InterPro" id="IPR028090">
    <property type="entry name" value="JAB_dom_prok"/>
</dbReference>
<feature type="compositionally biased region" description="Basic and acidic residues" evidence="6">
    <location>
        <begin position="176"/>
        <end position="189"/>
    </location>
</feature>
<dbReference type="Proteomes" id="UP001596368">
    <property type="component" value="Unassembled WGS sequence"/>
</dbReference>
<evidence type="ECO:0000313" key="9">
    <source>
        <dbReference type="Proteomes" id="UP001596368"/>
    </source>
</evidence>
<keyword evidence="9" id="KW-1185">Reference proteome</keyword>
<dbReference type="PROSITE" id="PS50249">
    <property type="entry name" value="MPN"/>
    <property type="match status" value="1"/>
</dbReference>
<keyword evidence="4" id="KW-0862">Zinc</keyword>
<evidence type="ECO:0000256" key="5">
    <source>
        <dbReference type="ARBA" id="ARBA00023049"/>
    </source>
</evidence>
<keyword evidence="5" id="KW-0482">Metalloprotease</keyword>
<protein>
    <submittedName>
        <fullName evidence="8">Desampylase</fullName>
        <ecNumber evidence="8">3.4.19.15</ecNumber>
    </submittedName>
</protein>
<sequence>MSADRLLLPAAVRDSLHERRAAGAPAEVCGVLLGRRAADDGDAGHGDGRDGEAPDPVDRVVEAVAVDNVAADPERFYELDPAETVAAIEAGADRGLDVVGFYHSHPRGPADPSATDRERATWSGYVYCVVAPDDLVAYRWTGRRSGRSGSKRRSPPTPNGGYDRQRRRPAGAGSVRRPDRTGRARDGREPRHRRRDRR</sequence>
<dbReference type="InterPro" id="IPR053551">
    <property type="entry name" value="Metalloprotease_DSAMP"/>
</dbReference>
<dbReference type="PANTHER" id="PTHR34858:SF1">
    <property type="entry name" value="CYSO-CYSTEINE PEPTIDASE"/>
    <property type="match status" value="1"/>
</dbReference>
<gene>
    <name evidence="8" type="ORF">ACFQRB_00900</name>
</gene>
<dbReference type="InterPro" id="IPR037518">
    <property type="entry name" value="MPN"/>
</dbReference>
<dbReference type="InterPro" id="IPR000555">
    <property type="entry name" value="JAMM/MPN+_dom"/>
</dbReference>
<evidence type="ECO:0000256" key="4">
    <source>
        <dbReference type="ARBA" id="ARBA00022833"/>
    </source>
</evidence>
<feature type="domain" description="MPN" evidence="7">
    <location>
        <begin position="5"/>
        <end position="157"/>
    </location>
</feature>
<dbReference type="PANTHER" id="PTHR34858">
    <property type="entry name" value="CYSO-CYSTEINE PEPTIDASE"/>
    <property type="match status" value="1"/>
</dbReference>
<dbReference type="GO" id="GO:0006508">
    <property type="term" value="P:proteolysis"/>
    <property type="evidence" value="ECO:0007669"/>
    <property type="project" value="UniProtKB-KW"/>
</dbReference>
<evidence type="ECO:0000313" key="8">
    <source>
        <dbReference type="EMBL" id="MFC7135560.1"/>
    </source>
</evidence>
<evidence type="ECO:0000256" key="3">
    <source>
        <dbReference type="ARBA" id="ARBA00022801"/>
    </source>
</evidence>
<dbReference type="EMBL" id="JBHSZG010000001">
    <property type="protein sequence ID" value="MFC7135560.1"/>
    <property type="molecule type" value="Genomic_DNA"/>
</dbReference>
<comment type="caution">
    <text evidence="8">The sequence shown here is derived from an EMBL/GenBank/DDBJ whole genome shotgun (WGS) entry which is preliminary data.</text>
</comment>
<dbReference type="Gene3D" id="3.40.140.10">
    <property type="entry name" value="Cytidine Deaminase, domain 2"/>
    <property type="match status" value="1"/>
</dbReference>
<dbReference type="GO" id="GO:0008237">
    <property type="term" value="F:metallopeptidase activity"/>
    <property type="evidence" value="ECO:0007669"/>
    <property type="project" value="UniProtKB-KW"/>
</dbReference>
<feature type="region of interest" description="Disordered" evidence="6">
    <location>
        <begin position="143"/>
        <end position="198"/>
    </location>
</feature>
<accession>A0ABD5XPJ6</accession>
<dbReference type="Pfam" id="PF14464">
    <property type="entry name" value="Prok-JAB"/>
    <property type="match status" value="1"/>
</dbReference>
<dbReference type="SUPFAM" id="SSF102712">
    <property type="entry name" value="JAB1/MPN domain"/>
    <property type="match status" value="1"/>
</dbReference>
<dbReference type="SMART" id="SM00232">
    <property type="entry name" value="JAB_MPN"/>
    <property type="match status" value="1"/>
</dbReference>
<name>A0ABD5XPJ6_9EURY</name>
<evidence type="ECO:0000256" key="2">
    <source>
        <dbReference type="ARBA" id="ARBA00022723"/>
    </source>
</evidence>
<feature type="compositionally biased region" description="Basic residues" evidence="6">
    <location>
        <begin position="143"/>
        <end position="154"/>
    </location>
</feature>
<reference evidence="8 9" key="1">
    <citation type="journal article" date="2019" name="Int. J. Syst. Evol. Microbiol.">
        <title>The Global Catalogue of Microorganisms (GCM) 10K type strain sequencing project: providing services to taxonomists for standard genome sequencing and annotation.</title>
        <authorList>
            <consortium name="The Broad Institute Genomics Platform"/>
            <consortium name="The Broad Institute Genome Sequencing Center for Infectious Disease"/>
            <person name="Wu L."/>
            <person name="Ma J."/>
        </authorList>
    </citation>
    <scope>NUCLEOTIDE SEQUENCE [LARGE SCALE GENOMIC DNA]</scope>
    <source>
        <strain evidence="8 9">DT92</strain>
    </source>
</reference>
<dbReference type="EC" id="3.4.19.15" evidence="8"/>
<keyword evidence="1" id="KW-0645">Protease</keyword>
<proteinExistence type="predicted"/>
<dbReference type="AlphaFoldDB" id="A0ABD5XPJ6"/>
<evidence type="ECO:0000256" key="1">
    <source>
        <dbReference type="ARBA" id="ARBA00022670"/>
    </source>
</evidence>